<accession>A0A2K2DAH6</accession>
<evidence type="ECO:0000313" key="2">
    <source>
        <dbReference type="EnsemblPlants" id="PNT71281"/>
    </source>
</evidence>
<dbReference type="Proteomes" id="UP000008810">
    <property type="component" value="Chromosome 2"/>
</dbReference>
<evidence type="ECO:0000313" key="1">
    <source>
        <dbReference type="EMBL" id="PNT71281.1"/>
    </source>
</evidence>
<keyword evidence="3" id="KW-1185">Reference proteome</keyword>
<dbReference type="InParanoid" id="A0A2K2DAH6"/>
<dbReference type="EMBL" id="CM000881">
    <property type="protein sequence ID" value="PNT71281.1"/>
    <property type="molecule type" value="Genomic_DNA"/>
</dbReference>
<dbReference type="AlphaFoldDB" id="A0A2K2DAH6"/>
<reference evidence="1 2" key="1">
    <citation type="journal article" date="2010" name="Nature">
        <title>Genome sequencing and analysis of the model grass Brachypodium distachyon.</title>
        <authorList>
            <consortium name="International Brachypodium Initiative"/>
        </authorList>
    </citation>
    <scope>NUCLEOTIDE SEQUENCE [LARGE SCALE GENOMIC DNA]</scope>
    <source>
        <strain evidence="1 2">Bd21</strain>
    </source>
</reference>
<name>A0A2K2DAH6_BRADI</name>
<gene>
    <name evidence="1" type="ORF">BRADI_2g25656v3</name>
</gene>
<reference evidence="1" key="2">
    <citation type="submission" date="2017-06" db="EMBL/GenBank/DDBJ databases">
        <title>WGS assembly of Brachypodium distachyon.</title>
        <authorList>
            <consortium name="The International Brachypodium Initiative"/>
            <person name="Lucas S."/>
            <person name="Harmon-Smith M."/>
            <person name="Lail K."/>
            <person name="Tice H."/>
            <person name="Grimwood J."/>
            <person name="Bruce D."/>
            <person name="Barry K."/>
            <person name="Shu S."/>
            <person name="Lindquist E."/>
            <person name="Wang M."/>
            <person name="Pitluck S."/>
            <person name="Vogel J.P."/>
            <person name="Garvin D.F."/>
            <person name="Mockler T.C."/>
            <person name="Schmutz J."/>
            <person name="Rokhsar D."/>
            <person name="Bevan M.W."/>
        </authorList>
    </citation>
    <scope>NUCLEOTIDE SEQUENCE</scope>
    <source>
        <strain evidence="1">Bd21</strain>
    </source>
</reference>
<proteinExistence type="predicted"/>
<dbReference type="Gramene" id="PNT71281">
    <property type="protein sequence ID" value="PNT71281"/>
    <property type="gene ID" value="BRADI_2g25656v3"/>
</dbReference>
<organism evidence="1">
    <name type="scientific">Brachypodium distachyon</name>
    <name type="common">Purple false brome</name>
    <name type="synonym">Trachynia distachya</name>
    <dbReference type="NCBI Taxonomy" id="15368"/>
    <lineage>
        <taxon>Eukaryota</taxon>
        <taxon>Viridiplantae</taxon>
        <taxon>Streptophyta</taxon>
        <taxon>Embryophyta</taxon>
        <taxon>Tracheophyta</taxon>
        <taxon>Spermatophyta</taxon>
        <taxon>Magnoliopsida</taxon>
        <taxon>Liliopsida</taxon>
        <taxon>Poales</taxon>
        <taxon>Poaceae</taxon>
        <taxon>BOP clade</taxon>
        <taxon>Pooideae</taxon>
        <taxon>Stipodae</taxon>
        <taxon>Brachypodieae</taxon>
        <taxon>Brachypodium</taxon>
    </lineage>
</organism>
<sequence>MGVAATSILSGIRSSPTSINLLPLLGCNAGSSTCIYLLPLLRRDAGSSTGINLLPLLRRDAGSSTGINLLPLLGCYHTSSSFITFPSCSIFLFSRIVSCIIL</sequence>
<protein>
    <submittedName>
        <fullName evidence="1 2">Uncharacterized protein</fullName>
    </submittedName>
</protein>
<dbReference type="EnsemblPlants" id="PNT71281">
    <property type="protein sequence ID" value="PNT71281"/>
    <property type="gene ID" value="BRADI_2g25656v3"/>
</dbReference>
<evidence type="ECO:0000313" key="3">
    <source>
        <dbReference type="Proteomes" id="UP000008810"/>
    </source>
</evidence>
<reference evidence="2" key="3">
    <citation type="submission" date="2018-08" db="UniProtKB">
        <authorList>
            <consortium name="EnsemblPlants"/>
        </authorList>
    </citation>
    <scope>IDENTIFICATION</scope>
    <source>
        <strain evidence="2">cv. Bd21</strain>
    </source>
</reference>